<reference evidence="1" key="1">
    <citation type="journal article" date="2020" name="Stud. Mycol.">
        <title>101 Dothideomycetes genomes: a test case for predicting lifestyles and emergence of pathogens.</title>
        <authorList>
            <person name="Haridas S."/>
            <person name="Albert R."/>
            <person name="Binder M."/>
            <person name="Bloem J."/>
            <person name="Labutti K."/>
            <person name="Salamov A."/>
            <person name="Andreopoulos B."/>
            <person name="Baker S."/>
            <person name="Barry K."/>
            <person name="Bills G."/>
            <person name="Bluhm B."/>
            <person name="Cannon C."/>
            <person name="Castanera R."/>
            <person name="Culley D."/>
            <person name="Daum C."/>
            <person name="Ezra D."/>
            <person name="Gonzalez J."/>
            <person name="Henrissat B."/>
            <person name="Kuo A."/>
            <person name="Liang C."/>
            <person name="Lipzen A."/>
            <person name="Lutzoni F."/>
            <person name="Magnuson J."/>
            <person name="Mondo S."/>
            <person name="Nolan M."/>
            <person name="Ohm R."/>
            <person name="Pangilinan J."/>
            <person name="Park H.-J."/>
            <person name="Ramirez L."/>
            <person name="Alfaro M."/>
            <person name="Sun H."/>
            <person name="Tritt A."/>
            <person name="Yoshinaga Y."/>
            <person name="Zwiers L.-H."/>
            <person name="Turgeon B."/>
            <person name="Goodwin S."/>
            <person name="Spatafora J."/>
            <person name="Crous P."/>
            <person name="Grigoriev I."/>
        </authorList>
    </citation>
    <scope>NUCLEOTIDE SEQUENCE</scope>
    <source>
        <strain evidence="1">ATCC 16933</strain>
    </source>
</reference>
<protein>
    <submittedName>
        <fullName evidence="1">Uncharacterized protein</fullName>
    </submittedName>
</protein>
<keyword evidence="2" id="KW-1185">Reference proteome</keyword>
<evidence type="ECO:0000313" key="1">
    <source>
        <dbReference type="EMBL" id="KAF2458431.1"/>
    </source>
</evidence>
<accession>A0A6A6P340</accession>
<sequence length="149" mass="16867">MVALLRRIPPYSLNFGHNPKQKTGADAIEWRRHSYSHCSAKAAFKLNSDKGRDSSTSRRHSITCADLIAGKCRRYCQDPNPFIPHSVAKRRGRLKSRLGNLKWGTVCPIHKNLSFVSTFQRLVARKTCRLLASRMPQGDGRTECTPFEA</sequence>
<organism evidence="1 2">
    <name type="scientific">Lineolata rhizophorae</name>
    <dbReference type="NCBI Taxonomy" id="578093"/>
    <lineage>
        <taxon>Eukaryota</taxon>
        <taxon>Fungi</taxon>
        <taxon>Dikarya</taxon>
        <taxon>Ascomycota</taxon>
        <taxon>Pezizomycotina</taxon>
        <taxon>Dothideomycetes</taxon>
        <taxon>Dothideomycetes incertae sedis</taxon>
        <taxon>Lineolatales</taxon>
        <taxon>Lineolataceae</taxon>
        <taxon>Lineolata</taxon>
    </lineage>
</organism>
<evidence type="ECO:0000313" key="2">
    <source>
        <dbReference type="Proteomes" id="UP000799766"/>
    </source>
</evidence>
<gene>
    <name evidence="1" type="ORF">BDY21DRAFT_219684</name>
</gene>
<dbReference type="AlphaFoldDB" id="A0A6A6P340"/>
<dbReference type="EMBL" id="MU001678">
    <property type="protein sequence ID" value="KAF2458431.1"/>
    <property type="molecule type" value="Genomic_DNA"/>
</dbReference>
<name>A0A6A6P340_9PEZI</name>
<dbReference type="Proteomes" id="UP000799766">
    <property type="component" value="Unassembled WGS sequence"/>
</dbReference>
<proteinExistence type="predicted"/>